<feature type="domain" description="Multidrug resistance protein MdtA-like alpha-helical hairpin" evidence="2">
    <location>
        <begin position="115"/>
        <end position="174"/>
    </location>
</feature>
<dbReference type="GO" id="GO:0015562">
    <property type="term" value="F:efflux transmembrane transporter activity"/>
    <property type="evidence" value="ECO:0007669"/>
    <property type="project" value="TreeGrafter"/>
</dbReference>
<dbReference type="Pfam" id="PF25954">
    <property type="entry name" value="Beta-barrel_RND_2"/>
    <property type="match status" value="1"/>
</dbReference>
<dbReference type="Pfam" id="PF25876">
    <property type="entry name" value="HH_MFP_RND"/>
    <property type="match status" value="1"/>
</dbReference>
<dbReference type="Gene3D" id="2.40.30.170">
    <property type="match status" value="1"/>
</dbReference>
<dbReference type="Pfam" id="PF25989">
    <property type="entry name" value="YknX_C"/>
    <property type="match status" value="1"/>
</dbReference>
<comment type="similarity">
    <text evidence="1">Belongs to the membrane fusion protein (MFP) (TC 8.A.1) family.</text>
</comment>
<evidence type="ECO:0000259" key="2">
    <source>
        <dbReference type="Pfam" id="PF25876"/>
    </source>
</evidence>
<dbReference type="EMBL" id="PDNW01000005">
    <property type="protein sequence ID" value="PLC50377.1"/>
    <property type="molecule type" value="Genomic_DNA"/>
</dbReference>
<evidence type="ECO:0000256" key="1">
    <source>
        <dbReference type="ARBA" id="ARBA00009477"/>
    </source>
</evidence>
<dbReference type="Gene3D" id="2.40.50.100">
    <property type="match status" value="1"/>
</dbReference>
<reference evidence="6 7" key="1">
    <citation type="submission" date="2017-10" db="EMBL/GenBank/DDBJ databases">
        <title>Two draft genome sequences of Pusillimonas sp. strains isolated from a nitrate- and radionuclide-contaminated groundwater in Russia.</title>
        <authorList>
            <person name="Grouzdev D.S."/>
            <person name="Tourova T.P."/>
            <person name="Goeva M.A."/>
            <person name="Babich T.L."/>
            <person name="Sokolova D.S."/>
            <person name="Abdullin R."/>
            <person name="Poltaraus A.B."/>
            <person name="Toshchakov S.V."/>
            <person name="Nazina T.N."/>
        </authorList>
    </citation>
    <scope>NUCLEOTIDE SEQUENCE [LARGE SCALE GENOMIC DNA]</scope>
    <source>
        <strain evidence="6 7">JR1/69-3-13</strain>
    </source>
</reference>
<dbReference type="PANTHER" id="PTHR30469">
    <property type="entry name" value="MULTIDRUG RESISTANCE PROTEIN MDTA"/>
    <property type="match status" value="1"/>
</dbReference>
<comment type="caution">
    <text evidence="6">The sequence shown here is derived from an EMBL/GenBank/DDBJ whole genome shotgun (WGS) entry which is preliminary data.</text>
</comment>
<keyword evidence="7" id="KW-1185">Reference proteome</keyword>
<dbReference type="OrthoDB" id="9784484at2"/>
<feature type="domain" description="YknX-like C-terminal permuted SH3-like" evidence="5">
    <location>
        <begin position="291"/>
        <end position="358"/>
    </location>
</feature>
<dbReference type="NCBIfam" id="TIGR01730">
    <property type="entry name" value="RND_mfp"/>
    <property type="match status" value="1"/>
</dbReference>
<evidence type="ECO:0000259" key="3">
    <source>
        <dbReference type="Pfam" id="PF25917"/>
    </source>
</evidence>
<dbReference type="RefSeq" id="WP_102073480.1">
    <property type="nucleotide sequence ID" value="NZ_PDNW01000005.1"/>
</dbReference>
<dbReference type="InterPro" id="IPR058637">
    <property type="entry name" value="YknX-like_C"/>
</dbReference>
<proteinExistence type="inferred from homology"/>
<dbReference type="AlphaFoldDB" id="A0A2N4U5V2"/>
<evidence type="ECO:0000259" key="4">
    <source>
        <dbReference type="Pfam" id="PF25954"/>
    </source>
</evidence>
<dbReference type="InterPro" id="IPR058792">
    <property type="entry name" value="Beta-barrel_RND_2"/>
</dbReference>
<dbReference type="GO" id="GO:1990281">
    <property type="term" value="C:efflux pump complex"/>
    <property type="evidence" value="ECO:0007669"/>
    <property type="project" value="TreeGrafter"/>
</dbReference>
<dbReference type="Gene3D" id="1.10.287.470">
    <property type="entry name" value="Helix hairpin bin"/>
    <property type="match status" value="1"/>
</dbReference>
<dbReference type="Gene3D" id="2.40.420.20">
    <property type="match status" value="1"/>
</dbReference>
<feature type="domain" description="Multidrug resistance protein MdtA-like barrel-sandwich hybrid" evidence="3">
    <location>
        <begin position="81"/>
        <end position="199"/>
    </location>
</feature>
<sequence length="369" mass="39092">MKNPTISFVLILATGIALGVGGARWLADRDANSLRAATKTDGASVVVAAPKKIAVQVEPVKQVPWERGVSAVGSLRSRDSVMLRPEVTGRIAEINFDEGGKVLKGQVLVRLDDSVVKAQLQQAQANLSLASSQYRRAVELTKQGFISQQARDESASQLKVQQAAAALAKAHLDKTAIRAPFDGLIGLRNVSVGDYVSPGIDLVPIESIDPLNVDFRVPEQFLGQVREGIKLALRFDALPGQTREGVVGAISPLVDVGGRSILLRADVPNADGALRPGMFARVQLQFANDQALVVPEAALAPSGQSQYVFRLVDGHVNRVEVNIGQRRAGQVEVINGLHEGDQIVVSGLQKVSDGAAVEALPPAEKPAAS</sequence>
<gene>
    <name evidence="6" type="ORF">CR159_07930</name>
</gene>
<dbReference type="SUPFAM" id="SSF111369">
    <property type="entry name" value="HlyD-like secretion proteins"/>
    <property type="match status" value="1"/>
</dbReference>
<protein>
    <submittedName>
        <fullName evidence="6">Efflux transporter periplasmic adaptor subunit</fullName>
    </submittedName>
</protein>
<dbReference type="Proteomes" id="UP000234190">
    <property type="component" value="Unassembled WGS sequence"/>
</dbReference>
<accession>A0A2N4U5V2</accession>
<dbReference type="PANTHER" id="PTHR30469:SF11">
    <property type="entry name" value="BLL4320 PROTEIN"/>
    <property type="match status" value="1"/>
</dbReference>
<dbReference type="Pfam" id="PF25917">
    <property type="entry name" value="BSH_RND"/>
    <property type="match status" value="1"/>
</dbReference>
<dbReference type="FunFam" id="2.40.30.170:FF:000010">
    <property type="entry name" value="Efflux RND transporter periplasmic adaptor subunit"/>
    <property type="match status" value="1"/>
</dbReference>
<evidence type="ECO:0000259" key="5">
    <source>
        <dbReference type="Pfam" id="PF25989"/>
    </source>
</evidence>
<name>A0A2N4U5V2_9BURK</name>
<organism evidence="6 7">
    <name type="scientific">Pollutimonas subterranea</name>
    <dbReference type="NCBI Taxonomy" id="2045210"/>
    <lineage>
        <taxon>Bacteria</taxon>
        <taxon>Pseudomonadati</taxon>
        <taxon>Pseudomonadota</taxon>
        <taxon>Betaproteobacteria</taxon>
        <taxon>Burkholderiales</taxon>
        <taxon>Alcaligenaceae</taxon>
        <taxon>Pollutimonas</taxon>
    </lineage>
</organism>
<evidence type="ECO:0000313" key="7">
    <source>
        <dbReference type="Proteomes" id="UP000234190"/>
    </source>
</evidence>
<feature type="domain" description="CusB-like beta-barrel" evidence="4">
    <location>
        <begin position="213"/>
        <end position="285"/>
    </location>
</feature>
<evidence type="ECO:0000313" key="6">
    <source>
        <dbReference type="EMBL" id="PLC50377.1"/>
    </source>
</evidence>
<dbReference type="InterPro" id="IPR058625">
    <property type="entry name" value="MdtA-like_BSH"/>
</dbReference>
<dbReference type="InterPro" id="IPR058624">
    <property type="entry name" value="MdtA-like_HH"/>
</dbReference>
<dbReference type="InterPro" id="IPR006143">
    <property type="entry name" value="RND_pump_MFP"/>
</dbReference>